<dbReference type="Pfam" id="PF00144">
    <property type="entry name" value="Beta-lactamase"/>
    <property type="match status" value="1"/>
</dbReference>
<evidence type="ECO:0000259" key="4">
    <source>
        <dbReference type="Pfam" id="PF00144"/>
    </source>
</evidence>
<sequence>MTALKLLVKATLLASLAQAAVCQQQVLRHVVPSAGGEVKRVVTPELSEYVEKVMKDNNVPGLALGVVHSNGTVELGAFGKKTEDDDGMTVDTLFDIASCSKAFLASAVGILIDDFAQGRNQTALPPGVQKLDWHTKLADLFPDDWKLMDDWASRMVTLRDILSHQSGLPRHDMSYRSTDKPIDVIRRMRHLRPAFELRQRWHYNNQFYMTGAHIVSTFSGQPYTNFVKERILDPIGMWTTTFSPAEATHSGKLTQVWTAKGRRIPFWFPDSAMELNAGPGGVISNVVDMTKWVRILLNAGVDPETNRTVIPRATYDVITQSHSIVSTKPGQSWFSTETYGMGWFIKSYQGHQIWTHSGSIPGFAAEVFFLPNSGLGIVSLANGDGKHQQELAVVYRIIEDFLGLEHKESDRMLEIALQDKGRQKEDRDEDSTKEIASPAPPSLPLEAYAGTYFDPGYGKFTLCAPSADPSEACEDILRKWSFFENTTDATRAVLYTAIGSAWNTHLRLEHKDGDKFALSGTALFPEGYGKDKSPFRLEEGDAAAPAEFMVEDGTEGAKVLGVALNGLVGETTEAQRIGGTIEQTAEIWLKRVST</sequence>
<dbReference type="SUPFAM" id="SSF56601">
    <property type="entry name" value="beta-lactamase/transpeptidase-like"/>
    <property type="match status" value="1"/>
</dbReference>
<evidence type="ECO:0000256" key="1">
    <source>
        <dbReference type="ARBA" id="ARBA00038215"/>
    </source>
</evidence>
<dbReference type="EMBL" id="BPQB01000038">
    <property type="protein sequence ID" value="GJE94187.1"/>
    <property type="molecule type" value="Genomic_DNA"/>
</dbReference>
<comment type="similarity">
    <text evidence="1">Belongs to the peptidase S12 family.</text>
</comment>
<dbReference type="InterPro" id="IPR050491">
    <property type="entry name" value="AmpC-like"/>
</dbReference>
<keyword evidence="6" id="KW-1185">Reference proteome</keyword>
<feature type="compositionally biased region" description="Basic and acidic residues" evidence="2">
    <location>
        <begin position="417"/>
        <end position="433"/>
    </location>
</feature>
<dbReference type="Gene3D" id="3.40.710.10">
    <property type="entry name" value="DD-peptidase/beta-lactamase superfamily"/>
    <property type="match status" value="1"/>
</dbReference>
<gene>
    <name evidence="5" type="ORF">PsYK624_103550</name>
</gene>
<dbReference type="OrthoDB" id="5946976at2759"/>
<dbReference type="InterPro" id="IPR012338">
    <property type="entry name" value="Beta-lactam/transpept-like"/>
</dbReference>
<dbReference type="PANTHER" id="PTHR46825:SF15">
    <property type="entry name" value="BETA-LACTAMASE-RELATED DOMAIN-CONTAINING PROTEIN"/>
    <property type="match status" value="1"/>
</dbReference>
<evidence type="ECO:0000313" key="5">
    <source>
        <dbReference type="EMBL" id="GJE94187.1"/>
    </source>
</evidence>
<evidence type="ECO:0000313" key="6">
    <source>
        <dbReference type="Proteomes" id="UP000703269"/>
    </source>
</evidence>
<feature type="region of interest" description="Disordered" evidence="2">
    <location>
        <begin position="417"/>
        <end position="443"/>
    </location>
</feature>
<dbReference type="PANTHER" id="PTHR46825">
    <property type="entry name" value="D-ALANYL-D-ALANINE-CARBOXYPEPTIDASE/ENDOPEPTIDASE AMPH"/>
    <property type="match status" value="1"/>
</dbReference>
<evidence type="ECO:0000256" key="3">
    <source>
        <dbReference type="SAM" id="SignalP"/>
    </source>
</evidence>
<protein>
    <submittedName>
        <fullName evidence="5">Beta-lactamase/transpeptidase-like protein</fullName>
    </submittedName>
</protein>
<accession>A0A9P3GFZ3</accession>
<dbReference type="AlphaFoldDB" id="A0A9P3GFZ3"/>
<dbReference type="Proteomes" id="UP000703269">
    <property type="component" value="Unassembled WGS sequence"/>
</dbReference>
<comment type="caution">
    <text evidence="5">The sequence shown here is derived from an EMBL/GenBank/DDBJ whole genome shotgun (WGS) entry which is preliminary data.</text>
</comment>
<evidence type="ECO:0000256" key="2">
    <source>
        <dbReference type="SAM" id="MobiDB-lite"/>
    </source>
</evidence>
<dbReference type="InterPro" id="IPR001466">
    <property type="entry name" value="Beta-lactam-related"/>
</dbReference>
<name>A0A9P3GFZ3_9APHY</name>
<feature type="signal peptide" evidence="3">
    <location>
        <begin position="1"/>
        <end position="19"/>
    </location>
</feature>
<proteinExistence type="inferred from homology"/>
<feature type="chain" id="PRO_5040327370" evidence="3">
    <location>
        <begin position="20"/>
        <end position="594"/>
    </location>
</feature>
<reference evidence="5 6" key="1">
    <citation type="submission" date="2021-08" db="EMBL/GenBank/DDBJ databases">
        <title>Draft Genome Sequence of Phanerochaete sordida strain YK-624.</title>
        <authorList>
            <person name="Mori T."/>
            <person name="Dohra H."/>
            <person name="Suzuki T."/>
            <person name="Kawagishi H."/>
            <person name="Hirai H."/>
        </authorList>
    </citation>
    <scope>NUCLEOTIDE SEQUENCE [LARGE SCALE GENOMIC DNA]</scope>
    <source>
        <strain evidence="5 6">YK-624</strain>
    </source>
</reference>
<feature type="domain" description="Beta-lactamase-related" evidence="4">
    <location>
        <begin position="48"/>
        <end position="390"/>
    </location>
</feature>
<organism evidence="5 6">
    <name type="scientific">Phanerochaete sordida</name>
    <dbReference type="NCBI Taxonomy" id="48140"/>
    <lineage>
        <taxon>Eukaryota</taxon>
        <taxon>Fungi</taxon>
        <taxon>Dikarya</taxon>
        <taxon>Basidiomycota</taxon>
        <taxon>Agaricomycotina</taxon>
        <taxon>Agaricomycetes</taxon>
        <taxon>Polyporales</taxon>
        <taxon>Phanerochaetaceae</taxon>
        <taxon>Phanerochaete</taxon>
    </lineage>
</organism>
<keyword evidence="3" id="KW-0732">Signal</keyword>